<name>A0A1H6QT23_9GAMM</name>
<gene>
    <name evidence="1" type="ORF">SAMN05421831_102177</name>
</gene>
<organism evidence="1 2">
    <name type="scientific">Allopseudospirillum japonicum</name>
    <dbReference type="NCBI Taxonomy" id="64971"/>
    <lineage>
        <taxon>Bacteria</taxon>
        <taxon>Pseudomonadati</taxon>
        <taxon>Pseudomonadota</taxon>
        <taxon>Gammaproteobacteria</taxon>
        <taxon>Oceanospirillales</taxon>
        <taxon>Oceanospirillaceae</taxon>
        <taxon>Allopseudospirillum</taxon>
    </lineage>
</organism>
<sequence>MNPETRIRLLAGIAVLLLTIQGIRWWQARETTGAWWDLDQAQQLYQQKRQEVARLPAYQQVLQQLDVQWQQVRLSIWQDTSPQTAAAAMQQSLRTLSNQEGVGIRRLEQPQWFALQTHLEQAPTHYIEMKVELEATPAALMLWLQALEAHTPSFYLKETLIRAQDREGRALVQSLTLGGFFLPRS</sequence>
<dbReference type="STRING" id="64971.SAMN05421831_102177"/>
<evidence type="ECO:0000313" key="1">
    <source>
        <dbReference type="EMBL" id="SEI46759.1"/>
    </source>
</evidence>
<reference evidence="2" key="1">
    <citation type="submission" date="2016-10" db="EMBL/GenBank/DDBJ databases">
        <authorList>
            <person name="Varghese N."/>
            <person name="Submissions S."/>
        </authorList>
    </citation>
    <scope>NUCLEOTIDE SEQUENCE [LARGE SCALE GENOMIC DNA]</scope>
    <source>
        <strain evidence="2">DSM 7165</strain>
    </source>
</reference>
<dbReference type="Proteomes" id="UP000242999">
    <property type="component" value="Unassembled WGS sequence"/>
</dbReference>
<dbReference type="InterPro" id="IPR034756">
    <property type="entry name" value="T2SSM_b"/>
</dbReference>
<dbReference type="AlphaFoldDB" id="A0A1H6QT23"/>
<dbReference type="EMBL" id="FNYH01000002">
    <property type="protein sequence ID" value="SEI46759.1"/>
    <property type="molecule type" value="Genomic_DNA"/>
</dbReference>
<keyword evidence="2" id="KW-1185">Reference proteome</keyword>
<dbReference type="Pfam" id="PF10741">
    <property type="entry name" value="T2SSM_b"/>
    <property type="match status" value="1"/>
</dbReference>
<evidence type="ECO:0000313" key="2">
    <source>
        <dbReference type="Proteomes" id="UP000242999"/>
    </source>
</evidence>
<dbReference type="RefSeq" id="WP_177166766.1">
    <property type="nucleotide sequence ID" value="NZ_FNYH01000002.1"/>
</dbReference>
<accession>A0A1H6QT23</accession>
<protein>
    <submittedName>
        <fullName evidence="1">Type II secretion system (T2SS), protein M subtype b</fullName>
    </submittedName>
</protein>
<proteinExistence type="predicted"/>